<proteinExistence type="predicted"/>
<dbReference type="EMBL" id="CAJNOC010003680">
    <property type="protein sequence ID" value="CAF0993293.1"/>
    <property type="molecule type" value="Genomic_DNA"/>
</dbReference>
<feature type="compositionally biased region" description="Polar residues" evidence="1">
    <location>
        <begin position="65"/>
        <end position="90"/>
    </location>
</feature>
<keyword evidence="3" id="KW-1185">Reference proteome</keyword>
<feature type="region of interest" description="Disordered" evidence="1">
    <location>
        <begin position="60"/>
        <end position="90"/>
    </location>
</feature>
<dbReference type="OrthoDB" id="6514445at2759"/>
<evidence type="ECO:0000313" key="3">
    <source>
        <dbReference type="Proteomes" id="UP000663879"/>
    </source>
</evidence>
<sequence length="107" mass="11858">MDETSIYQDYPANYTFDEKVVKRVKAVTTGAERARISACFTATASGEKLPIYIKVPRKTDIPNYTPLNNASYSPSTQTEPESSISPPALPLNTQKNSTLIGLEFFLH</sequence>
<protein>
    <submittedName>
        <fullName evidence="2">Uncharacterized protein</fullName>
    </submittedName>
</protein>
<organism evidence="2 3">
    <name type="scientific">Brachionus calyciflorus</name>
    <dbReference type="NCBI Taxonomy" id="104777"/>
    <lineage>
        <taxon>Eukaryota</taxon>
        <taxon>Metazoa</taxon>
        <taxon>Spiralia</taxon>
        <taxon>Gnathifera</taxon>
        <taxon>Rotifera</taxon>
        <taxon>Eurotatoria</taxon>
        <taxon>Monogononta</taxon>
        <taxon>Pseudotrocha</taxon>
        <taxon>Ploima</taxon>
        <taxon>Brachionidae</taxon>
        <taxon>Brachionus</taxon>
    </lineage>
</organism>
<comment type="caution">
    <text evidence="2">The sequence shown here is derived from an EMBL/GenBank/DDBJ whole genome shotgun (WGS) entry which is preliminary data.</text>
</comment>
<dbReference type="Proteomes" id="UP000663879">
    <property type="component" value="Unassembled WGS sequence"/>
</dbReference>
<accession>A0A814GCY9</accession>
<name>A0A814GCY9_9BILA</name>
<reference evidence="2" key="1">
    <citation type="submission" date="2021-02" db="EMBL/GenBank/DDBJ databases">
        <authorList>
            <person name="Nowell W R."/>
        </authorList>
    </citation>
    <scope>NUCLEOTIDE SEQUENCE</scope>
    <source>
        <strain evidence="2">Ploen Becks lab</strain>
    </source>
</reference>
<evidence type="ECO:0000313" key="2">
    <source>
        <dbReference type="EMBL" id="CAF0993293.1"/>
    </source>
</evidence>
<dbReference type="AlphaFoldDB" id="A0A814GCY9"/>
<evidence type="ECO:0000256" key="1">
    <source>
        <dbReference type="SAM" id="MobiDB-lite"/>
    </source>
</evidence>
<gene>
    <name evidence="2" type="ORF">OXX778_LOCUS16027</name>
</gene>